<keyword evidence="2" id="KW-1185">Reference proteome</keyword>
<reference evidence="1" key="1">
    <citation type="submission" date="2021-06" db="EMBL/GenBank/DDBJ databases">
        <authorList>
            <person name="Kallberg Y."/>
            <person name="Tangrot J."/>
            <person name="Rosling A."/>
        </authorList>
    </citation>
    <scope>NUCLEOTIDE SEQUENCE</scope>
    <source>
        <strain evidence="1">AU212A</strain>
    </source>
</reference>
<comment type="caution">
    <text evidence="1">The sequence shown here is derived from an EMBL/GenBank/DDBJ whole genome shotgun (WGS) entry which is preliminary data.</text>
</comment>
<name>A0ACA9JZG8_9GLOM</name>
<protein>
    <submittedName>
        <fullName evidence="1">11422_t:CDS:1</fullName>
    </submittedName>
</protein>
<dbReference type="EMBL" id="CAJVPM010000413">
    <property type="protein sequence ID" value="CAG8443853.1"/>
    <property type="molecule type" value="Genomic_DNA"/>
</dbReference>
<organism evidence="1 2">
    <name type="scientific">Scutellospora calospora</name>
    <dbReference type="NCBI Taxonomy" id="85575"/>
    <lineage>
        <taxon>Eukaryota</taxon>
        <taxon>Fungi</taxon>
        <taxon>Fungi incertae sedis</taxon>
        <taxon>Mucoromycota</taxon>
        <taxon>Glomeromycotina</taxon>
        <taxon>Glomeromycetes</taxon>
        <taxon>Diversisporales</taxon>
        <taxon>Gigasporaceae</taxon>
        <taxon>Scutellospora</taxon>
    </lineage>
</organism>
<dbReference type="Proteomes" id="UP000789860">
    <property type="component" value="Unassembled WGS sequence"/>
</dbReference>
<accession>A0ACA9JZG8</accession>
<sequence>MSIPPTSADSERFWSLIAGIHTLKRNRLTNDRATKLSCIRLHISQNKNILNRIKKNINQFQQVDQTNTNTTNDSDIAYNLETDFITEDEFYTLQNLEQQLENPEEILLTTIKHFDGFNTYDQVSYNQIIEDSTWSFNQIEYSTALEDLFLLEKLDNISLNF</sequence>
<gene>
    <name evidence="1" type="ORF">SCALOS_LOCUS802</name>
</gene>
<proteinExistence type="predicted"/>
<evidence type="ECO:0000313" key="1">
    <source>
        <dbReference type="EMBL" id="CAG8443853.1"/>
    </source>
</evidence>
<evidence type="ECO:0000313" key="2">
    <source>
        <dbReference type="Proteomes" id="UP000789860"/>
    </source>
</evidence>